<evidence type="ECO:0000313" key="2">
    <source>
        <dbReference type="EMBL" id="OFW59111.1"/>
    </source>
</evidence>
<evidence type="ECO:0000313" key="3">
    <source>
        <dbReference type="Proteomes" id="UP000177876"/>
    </source>
</evidence>
<accession>A0A1F2WQJ2</accession>
<dbReference type="EMBL" id="MELK01000018">
    <property type="protein sequence ID" value="OFW59111.1"/>
    <property type="molecule type" value="Genomic_DNA"/>
</dbReference>
<dbReference type="Proteomes" id="UP000177876">
    <property type="component" value="Unassembled WGS sequence"/>
</dbReference>
<organism evidence="2 3">
    <name type="scientific">Candidatus Solincola sediminis</name>
    <dbReference type="NCBI Taxonomy" id="1797199"/>
    <lineage>
        <taxon>Bacteria</taxon>
        <taxon>Bacillati</taxon>
        <taxon>Actinomycetota</taxon>
        <taxon>Candidatus Geothermincolia</taxon>
        <taxon>Candidatus Geothermincolales</taxon>
        <taxon>Candidatus Geothermincolaceae</taxon>
        <taxon>Candidatus Solincola</taxon>
    </lineage>
</organism>
<name>A0A1F2WQJ2_9ACTN</name>
<proteinExistence type="predicted"/>
<reference evidence="2 3" key="1">
    <citation type="journal article" date="2016" name="Nat. Commun.">
        <title>Thousands of microbial genomes shed light on interconnected biogeochemical processes in an aquifer system.</title>
        <authorList>
            <person name="Anantharaman K."/>
            <person name="Brown C.T."/>
            <person name="Hug L.A."/>
            <person name="Sharon I."/>
            <person name="Castelle C.J."/>
            <person name="Probst A.J."/>
            <person name="Thomas B.C."/>
            <person name="Singh A."/>
            <person name="Wilkins M.J."/>
            <person name="Karaoz U."/>
            <person name="Brodie E.L."/>
            <person name="Williams K.H."/>
            <person name="Hubbard S.S."/>
            <person name="Banfield J.F."/>
        </authorList>
    </citation>
    <scope>NUCLEOTIDE SEQUENCE [LARGE SCALE GENOMIC DNA]</scope>
</reference>
<comment type="caution">
    <text evidence="2">The sequence shown here is derived from an EMBL/GenBank/DDBJ whole genome shotgun (WGS) entry which is preliminary data.</text>
</comment>
<dbReference type="STRING" id="1797197.A2Y75_05125"/>
<evidence type="ECO:0000256" key="1">
    <source>
        <dbReference type="SAM" id="MobiDB-lite"/>
    </source>
</evidence>
<dbReference type="AlphaFoldDB" id="A0A1F2WQJ2"/>
<feature type="compositionally biased region" description="Basic and acidic residues" evidence="1">
    <location>
        <begin position="97"/>
        <end position="109"/>
    </location>
</feature>
<sequence>MFTMETGNVRHLLVGAVEEVRERMGKVTSELVDKGKKAEVRDKKDKPSEECRAEKEIPTMEDLTDMIGRTVERFLGQMGLMTKGDMESLERRIGSMERKMDRLMQEKKPPAAKKTK</sequence>
<gene>
    <name evidence="2" type="ORF">A2Y75_05125</name>
</gene>
<feature type="region of interest" description="Disordered" evidence="1">
    <location>
        <begin position="97"/>
        <end position="116"/>
    </location>
</feature>
<feature type="region of interest" description="Disordered" evidence="1">
    <location>
        <begin position="34"/>
        <end position="53"/>
    </location>
</feature>
<protein>
    <submittedName>
        <fullName evidence="2">Uncharacterized protein</fullName>
    </submittedName>
</protein>